<evidence type="ECO:0008006" key="4">
    <source>
        <dbReference type="Google" id="ProtNLM"/>
    </source>
</evidence>
<evidence type="ECO:0000256" key="1">
    <source>
        <dbReference type="ARBA" id="ARBA00023002"/>
    </source>
</evidence>
<proteinExistence type="predicted"/>
<accession>A0ABR1GC20</accession>
<evidence type="ECO:0000313" key="2">
    <source>
        <dbReference type="EMBL" id="KAK7253450.1"/>
    </source>
</evidence>
<sequence>MLRADAAHFEAVAAACEALRAAGLEAVPHVPASRFDDDAHAGRVLDELSAAGATSALVVAGNDFDGSAPDVDAVAALARKRGFRCLFAGFPEGHPHDSSGGARLAAKLAPAGAGVVTQFVRDPAVLGEWLDGARPAAETGNVRLHVYPFGGLDAALVFLDALASKGILWEPGGFGAGG</sequence>
<name>A0ABR1GC20_AURAN</name>
<protein>
    <recommendedName>
        <fullName evidence="4">Methylenetetrahydrofolate reductase (NAD(P)H)</fullName>
    </recommendedName>
</protein>
<organism evidence="2 3">
    <name type="scientific">Aureococcus anophagefferens</name>
    <name type="common">Harmful bloom alga</name>
    <dbReference type="NCBI Taxonomy" id="44056"/>
    <lineage>
        <taxon>Eukaryota</taxon>
        <taxon>Sar</taxon>
        <taxon>Stramenopiles</taxon>
        <taxon>Ochrophyta</taxon>
        <taxon>Pelagophyceae</taxon>
        <taxon>Pelagomonadales</taxon>
        <taxon>Pelagomonadaceae</taxon>
        <taxon>Aureococcus</taxon>
    </lineage>
</organism>
<dbReference type="InterPro" id="IPR029041">
    <property type="entry name" value="FAD-linked_oxidoreductase-like"/>
</dbReference>
<dbReference type="EMBL" id="JBBJCI010000035">
    <property type="protein sequence ID" value="KAK7253450.1"/>
    <property type="molecule type" value="Genomic_DNA"/>
</dbReference>
<keyword evidence="3" id="KW-1185">Reference proteome</keyword>
<gene>
    <name evidence="2" type="ORF">SO694_00001845</name>
</gene>
<comment type="caution">
    <text evidence="2">The sequence shown here is derived from an EMBL/GenBank/DDBJ whole genome shotgun (WGS) entry which is preliminary data.</text>
</comment>
<dbReference type="Gene3D" id="3.20.20.220">
    <property type="match status" value="1"/>
</dbReference>
<reference evidence="2 3" key="1">
    <citation type="submission" date="2024-03" db="EMBL/GenBank/DDBJ databases">
        <title>Aureococcus anophagefferens CCMP1851 and Kratosvirus quantuckense: Draft genome of a second virus-susceptible host strain in the model system.</title>
        <authorList>
            <person name="Chase E."/>
            <person name="Truchon A.R."/>
            <person name="Schepens W."/>
            <person name="Wilhelm S.W."/>
        </authorList>
    </citation>
    <scope>NUCLEOTIDE SEQUENCE [LARGE SCALE GENOMIC DNA]</scope>
    <source>
        <strain evidence="2 3">CCMP1851</strain>
    </source>
</reference>
<dbReference type="SUPFAM" id="SSF51730">
    <property type="entry name" value="FAD-linked oxidoreductase"/>
    <property type="match status" value="1"/>
</dbReference>
<evidence type="ECO:0000313" key="3">
    <source>
        <dbReference type="Proteomes" id="UP001363151"/>
    </source>
</evidence>
<dbReference type="Proteomes" id="UP001363151">
    <property type="component" value="Unassembled WGS sequence"/>
</dbReference>
<keyword evidence="1" id="KW-0560">Oxidoreductase</keyword>